<comment type="caution">
    <text evidence="2">The sequence shown here is derived from an EMBL/GenBank/DDBJ whole genome shotgun (WGS) entry which is preliminary data.</text>
</comment>
<evidence type="ECO:0000313" key="2">
    <source>
        <dbReference type="EMBL" id="MDN3921768.1"/>
    </source>
</evidence>
<dbReference type="InterPro" id="IPR016181">
    <property type="entry name" value="Acyl_CoA_acyltransferase"/>
</dbReference>
<dbReference type="EC" id="2.3.1.-" evidence="2"/>
<dbReference type="Gene3D" id="3.40.630.30">
    <property type="match status" value="1"/>
</dbReference>
<evidence type="ECO:0000313" key="3">
    <source>
        <dbReference type="Proteomes" id="UP001228044"/>
    </source>
</evidence>
<keyword evidence="2" id="KW-0808">Transferase</keyword>
<keyword evidence="3" id="KW-1185">Reference proteome</keyword>
<dbReference type="Pfam" id="PF13508">
    <property type="entry name" value="Acetyltransf_7"/>
    <property type="match status" value="1"/>
</dbReference>
<dbReference type="GO" id="GO:0016746">
    <property type="term" value="F:acyltransferase activity"/>
    <property type="evidence" value="ECO:0007669"/>
    <property type="project" value="UniProtKB-KW"/>
</dbReference>
<dbReference type="SUPFAM" id="SSF55729">
    <property type="entry name" value="Acyl-CoA N-acyltransferases (Nat)"/>
    <property type="match status" value="1"/>
</dbReference>
<keyword evidence="2" id="KW-0012">Acyltransferase</keyword>
<organism evidence="2 3">
    <name type="scientific">Roseateles violae</name>
    <dbReference type="NCBI Taxonomy" id="3058042"/>
    <lineage>
        <taxon>Bacteria</taxon>
        <taxon>Pseudomonadati</taxon>
        <taxon>Pseudomonadota</taxon>
        <taxon>Betaproteobacteria</taxon>
        <taxon>Burkholderiales</taxon>
        <taxon>Sphaerotilaceae</taxon>
        <taxon>Roseateles</taxon>
    </lineage>
</organism>
<name>A0ABT8DUV2_9BURK</name>
<protein>
    <submittedName>
        <fullName evidence="2">GNAT family N-acetyltransferase</fullName>
        <ecNumber evidence="2">2.3.1.-</ecNumber>
    </submittedName>
</protein>
<feature type="domain" description="N-acetyltransferase" evidence="1">
    <location>
        <begin position="1"/>
        <end position="143"/>
    </location>
</feature>
<sequence length="143" mass="16029">MRVLSFAPVVAEDFDALFALRMAAMQESLTRLGLGDGQRSLARFTGQFEPAWMQWILLDGKRIGFTKLKPVDDHLHIDHLFIRPGAQGGGVGAWVLEQAKSHGKDLTLSALKLSDSNRFYLRHGFEPVGEGEFEIEYRWKAAA</sequence>
<dbReference type="EMBL" id="JAUHHC010000004">
    <property type="protein sequence ID" value="MDN3921768.1"/>
    <property type="molecule type" value="Genomic_DNA"/>
</dbReference>
<gene>
    <name evidence="2" type="ORF">QWJ38_15880</name>
</gene>
<dbReference type="RefSeq" id="WP_290360080.1">
    <property type="nucleotide sequence ID" value="NZ_JAUHHC010000004.1"/>
</dbReference>
<dbReference type="PROSITE" id="PS51186">
    <property type="entry name" value="GNAT"/>
    <property type="match status" value="1"/>
</dbReference>
<dbReference type="InterPro" id="IPR000182">
    <property type="entry name" value="GNAT_dom"/>
</dbReference>
<dbReference type="CDD" id="cd04301">
    <property type="entry name" value="NAT_SF"/>
    <property type="match status" value="1"/>
</dbReference>
<proteinExistence type="predicted"/>
<accession>A0ABT8DUV2</accession>
<reference evidence="2 3" key="1">
    <citation type="submission" date="2023-06" db="EMBL/GenBank/DDBJ databases">
        <title>Pelomonas sp. PFR6 16S ribosomal RNA gene Genome sequencing and assembly.</title>
        <authorList>
            <person name="Woo H."/>
        </authorList>
    </citation>
    <scope>NUCLEOTIDE SEQUENCE [LARGE SCALE GENOMIC DNA]</scope>
    <source>
        <strain evidence="2 3">PFR6</strain>
    </source>
</reference>
<dbReference type="Proteomes" id="UP001228044">
    <property type="component" value="Unassembled WGS sequence"/>
</dbReference>
<evidence type="ECO:0000259" key="1">
    <source>
        <dbReference type="PROSITE" id="PS51186"/>
    </source>
</evidence>